<protein>
    <submittedName>
        <fullName evidence="2">Uncharacterized protein</fullName>
    </submittedName>
</protein>
<keyword evidence="1" id="KW-0812">Transmembrane</keyword>
<name>A0A168P9G4_MUCCL</name>
<dbReference type="EMBL" id="AMYB01000001">
    <property type="protein sequence ID" value="OAD07383.1"/>
    <property type="molecule type" value="Genomic_DNA"/>
</dbReference>
<feature type="transmembrane region" description="Helical" evidence="1">
    <location>
        <begin position="95"/>
        <end position="122"/>
    </location>
</feature>
<evidence type="ECO:0000313" key="2">
    <source>
        <dbReference type="EMBL" id="OAD07383.1"/>
    </source>
</evidence>
<comment type="caution">
    <text evidence="2">The sequence shown here is derived from an EMBL/GenBank/DDBJ whole genome shotgun (WGS) entry which is preliminary data.</text>
</comment>
<dbReference type="Proteomes" id="UP000077051">
    <property type="component" value="Unassembled WGS sequence"/>
</dbReference>
<keyword evidence="1" id="KW-0472">Membrane</keyword>
<accession>A0A168P9G4</accession>
<feature type="transmembrane region" description="Helical" evidence="1">
    <location>
        <begin position="29"/>
        <end position="55"/>
    </location>
</feature>
<gene>
    <name evidence="2" type="ORF">MUCCIDRAFT_157671</name>
</gene>
<keyword evidence="1" id="KW-1133">Transmembrane helix</keyword>
<dbReference type="VEuPathDB" id="FungiDB:MUCCIDRAFT_157671"/>
<keyword evidence="3" id="KW-1185">Reference proteome</keyword>
<evidence type="ECO:0000313" key="3">
    <source>
        <dbReference type="Proteomes" id="UP000077051"/>
    </source>
</evidence>
<reference evidence="2 3" key="1">
    <citation type="submission" date="2015-06" db="EMBL/GenBank/DDBJ databases">
        <title>Expansion of signal transduction pathways in fungi by whole-genome duplication.</title>
        <authorList>
            <consortium name="DOE Joint Genome Institute"/>
            <person name="Corrochano L.M."/>
            <person name="Kuo A."/>
            <person name="Marcet-Houben M."/>
            <person name="Polaino S."/>
            <person name="Salamov A."/>
            <person name="Villalobos J.M."/>
            <person name="Alvarez M.I."/>
            <person name="Avalos J."/>
            <person name="Benito E.P."/>
            <person name="Benoit I."/>
            <person name="Burger G."/>
            <person name="Camino L.P."/>
            <person name="Canovas D."/>
            <person name="Cerda-Olmedo E."/>
            <person name="Cheng J.-F."/>
            <person name="Dominguez A."/>
            <person name="Elias M."/>
            <person name="Eslava A.P."/>
            <person name="Glaser F."/>
            <person name="Grimwood J."/>
            <person name="Gutierrez G."/>
            <person name="Heitman J."/>
            <person name="Henrissat B."/>
            <person name="Iturriaga E.A."/>
            <person name="Lang B.F."/>
            <person name="Lavin J.L."/>
            <person name="Lee S."/>
            <person name="Li W."/>
            <person name="Lindquist E."/>
            <person name="Lopez-Garcia S."/>
            <person name="Luque E.M."/>
            <person name="Marcos A.T."/>
            <person name="Martin J."/>
            <person name="Mccluskey K."/>
            <person name="Medina H.R."/>
            <person name="Miralles-Duran A."/>
            <person name="Miyazaki A."/>
            <person name="Munoz-Torres E."/>
            <person name="Oguiza J.A."/>
            <person name="Ohm R."/>
            <person name="Olmedo M."/>
            <person name="Orejas M."/>
            <person name="Ortiz-Castellanos L."/>
            <person name="Pisabarro A.G."/>
            <person name="Rodriguez-Romero J."/>
            <person name="Ruiz-Herrera J."/>
            <person name="Ruiz-Vazquez R."/>
            <person name="Sanz C."/>
            <person name="Schackwitz W."/>
            <person name="Schmutz J."/>
            <person name="Shahriari M."/>
            <person name="Shelest E."/>
            <person name="Silva-Franco F."/>
            <person name="Soanes D."/>
            <person name="Syed K."/>
            <person name="Tagua V.G."/>
            <person name="Talbot N.J."/>
            <person name="Thon M."/>
            <person name="De Vries R.P."/>
            <person name="Wiebenga A."/>
            <person name="Yadav J.S."/>
            <person name="Braun E.L."/>
            <person name="Baker S."/>
            <person name="Garre V."/>
            <person name="Horwitz B."/>
            <person name="Torres-Martinez S."/>
            <person name="Idnurm A."/>
            <person name="Herrera-Estrella A."/>
            <person name="Gabaldon T."/>
            <person name="Grigoriev I.V."/>
        </authorList>
    </citation>
    <scope>NUCLEOTIDE SEQUENCE [LARGE SCALE GENOMIC DNA]</scope>
    <source>
        <strain evidence="2 3">CBS 277.49</strain>
    </source>
</reference>
<dbReference type="AlphaFoldDB" id="A0A168P9G4"/>
<organism evidence="2 3">
    <name type="scientific">Mucor lusitanicus CBS 277.49</name>
    <dbReference type="NCBI Taxonomy" id="747725"/>
    <lineage>
        <taxon>Eukaryota</taxon>
        <taxon>Fungi</taxon>
        <taxon>Fungi incertae sedis</taxon>
        <taxon>Mucoromycota</taxon>
        <taxon>Mucoromycotina</taxon>
        <taxon>Mucoromycetes</taxon>
        <taxon>Mucorales</taxon>
        <taxon>Mucorineae</taxon>
        <taxon>Mucoraceae</taxon>
        <taxon>Mucor</taxon>
    </lineage>
</organism>
<evidence type="ECO:0000256" key="1">
    <source>
        <dbReference type="SAM" id="Phobius"/>
    </source>
</evidence>
<sequence>MLCFCGAYACRSCAGYCLAGCRCTGCLGVRFLCAGCPLCCLSSCWLLLFPCWLLLYWLLLSPCCLSCCWLLLCWLSVLAIVVAFLVVSVPAVSVLAVSVFAVVLLAVVLLAVAALAVAVLTVCAGCRCRLSGCFRADCACAGCHCRLAGFVCAGRRHRYASCLGVARLCACRRVPCCWGFVCAGDRVAGCARLCCSVGVACLCACYRLTGRHAVGCRVAGFFEWDFALVVVLLAVLPLMAGLVLLSLELDIAVLPWLCWASSSSAHLLAGYSRAGLVALASLNKNSVCLSASYGTFSACLEVSNWSL</sequence>
<feature type="transmembrane region" description="Helical" evidence="1">
    <location>
        <begin position="226"/>
        <end position="247"/>
    </location>
</feature>
<feature type="transmembrane region" description="Helical" evidence="1">
    <location>
        <begin position="67"/>
        <end position="89"/>
    </location>
</feature>
<proteinExistence type="predicted"/>